<feature type="region of interest" description="Disordered" evidence="1">
    <location>
        <begin position="35"/>
        <end position="68"/>
    </location>
</feature>
<feature type="transmembrane region" description="Helical" evidence="2">
    <location>
        <begin position="92"/>
        <end position="111"/>
    </location>
</feature>
<keyword evidence="4" id="KW-1185">Reference proteome</keyword>
<evidence type="ECO:0000256" key="2">
    <source>
        <dbReference type="SAM" id="Phobius"/>
    </source>
</evidence>
<evidence type="ECO:0000256" key="1">
    <source>
        <dbReference type="SAM" id="MobiDB-lite"/>
    </source>
</evidence>
<dbReference type="Proteomes" id="UP000799536">
    <property type="component" value="Unassembled WGS sequence"/>
</dbReference>
<comment type="caution">
    <text evidence="3">The sequence shown here is derived from an EMBL/GenBank/DDBJ whole genome shotgun (WGS) entry which is preliminary data.</text>
</comment>
<reference evidence="3" key="1">
    <citation type="journal article" date="2020" name="Stud. Mycol.">
        <title>101 Dothideomycetes genomes: a test case for predicting lifestyles and emergence of pathogens.</title>
        <authorList>
            <person name="Haridas S."/>
            <person name="Albert R."/>
            <person name="Binder M."/>
            <person name="Bloem J."/>
            <person name="Labutti K."/>
            <person name="Salamov A."/>
            <person name="Andreopoulos B."/>
            <person name="Baker S."/>
            <person name="Barry K."/>
            <person name="Bills G."/>
            <person name="Bluhm B."/>
            <person name="Cannon C."/>
            <person name="Castanera R."/>
            <person name="Culley D."/>
            <person name="Daum C."/>
            <person name="Ezra D."/>
            <person name="Gonzalez J."/>
            <person name="Henrissat B."/>
            <person name="Kuo A."/>
            <person name="Liang C."/>
            <person name="Lipzen A."/>
            <person name="Lutzoni F."/>
            <person name="Magnuson J."/>
            <person name="Mondo S."/>
            <person name="Nolan M."/>
            <person name="Ohm R."/>
            <person name="Pangilinan J."/>
            <person name="Park H.-J."/>
            <person name="Ramirez L."/>
            <person name="Alfaro M."/>
            <person name="Sun H."/>
            <person name="Tritt A."/>
            <person name="Yoshinaga Y."/>
            <person name="Zwiers L.-H."/>
            <person name="Turgeon B."/>
            <person name="Goodwin S."/>
            <person name="Spatafora J."/>
            <person name="Crous P."/>
            <person name="Grigoriev I."/>
        </authorList>
    </citation>
    <scope>NUCLEOTIDE SEQUENCE</scope>
    <source>
        <strain evidence="3">ATCC 74209</strain>
    </source>
</reference>
<protein>
    <submittedName>
        <fullName evidence="3">Uncharacterized protein</fullName>
    </submittedName>
</protein>
<proteinExistence type="predicted"/>
<dbReference type="EMBL" id="ML994143">
    <property type="protein sequence ID" value="KAF2198454.1"/>
    <property type="molecule type" value="Genomic_DNA"/>
</dbReference>
<keyword evidence="2" id="KW-0812">Transmembrane</keyword>
<dbReference type="AlphaFoldDB" id="A0A9P4JJS4"/>
<keyword evidence="2" id="KW-1133">Transmembrane helix</keyword>
<name>A0A9P4JJS4_9PLEO</name>
<gene>
    <name evidence="3" type="ORF">GQ43DRAFT_443342</name>
</gene>
<keyword evidence="2" id="KW-0472">Membrane</keyword>
<feature type="region of interest" description="Disordered" evidence="1">
    <location>
        <begin position="1"/>
        <end position="23"/>
    </location>
</feature>
<sequence length="116" mass="12596">MNFRESGGVGRYEIPEPKGQLGRDVLDPCPTHLPLFPGNNGSGSWTFRTRSRGAEGGDGGGGGGAYARDGDIRASEPSVFCLFFRSVLDLELVFYSSRLIIVIFLLSSFLYSNLQT</sequence>
<organism evidence="3 4">
    <name type="scientific">Delitschia confertaspora ATCC 74209</name>
    <dbReference type="NCBI Taxonomy" id="1513339"/>
    <lineage>
        <taxon>Eukaryota</taxon>
        <taxon>Fungi</taxon>
        <taxon>Dikarya</taxon>
        <taxon>Ascomycota</taxon>
        <taxon>Pezizomycotina</taxon>
        <taxon>Dothideomycetes</taxon>
        <taxon>Pleosporomycetidae</taxon>
        <taxon>Pleosporales</taxon>
        <taxon>Delitschiaceae</taxon>
        <taxon>Delitschia</taxon>
    </lineage>
</organism>
<evidence type="ECO:0000313" key="3">
    <source>
        <dbReference type="EMBL" id="KAF2198454.1"/>
    </source>
</evidence>
<feature type="compositionally biased region" description="Gly residues" evidence="1">
    <location>
        <begin position="54"/>
        <end position="65"/>
    </location>
</feature>
<accession>A0A9P4JJS4</accession>
<evidence type="ECO:0000313" key="4">
    <source>
        <dbReference type="Proteomes" id="UP000799536"/>
    </source>
</evidence>